<dbReference type="PANTHER" id="PTHR34388">
    <property type="entry name" value="DNA POLYMERASE III SUBUNIT DELTA"/>
    <property type="match status" value="1"/>
</dbReference>
<keyword evidence="5" id="KW-0235">DNA replication</keyword>
<evidence type="ECO:0000259" key="9">
    <source>
        <dbReference type="Pfam" id="PF06144"/>
    </source>
</evidence>
<feature type="domain" description="DNA polymerase III delta subunit-like C-terminal" evidence="10">
    <location>
        <begin position="221"/>
        <end position="337"/>
    </location>
</feature>
<sequence length="348" mass="40199">MDYMQIMKKINKKQFSSVYLLYGTESYLIQDIKQKILKYALSGEDQEVNVSYYDLEETPIEDVVTDAETYPFFGERKIIIADNPVFMKAKPEKLPFEHNVEALQSYLTNPADYSILVITAPYEKLDERKKIFKLFKKQGETVPCMPVKEWNLEEWITSIAGELNIQVPTELHELIIQEVGTNLMVLRSEMEKLALNAGEGGAVTREMAESLLSHSAEASGLKLVDAVMERNLSKAIHIYKDLTRMNEDPIALTALLASQFRIIMQAKILKQKGYAQNQMKQYIKAHPYVIKMAMKREQYFTFHELEQIMDKLTETDQHIKQGKVEKSLAFELLLYQLVHIKRLESQTG</sequence>
<keyword evidence="4" id="KW-0548">Nucleotidyltransferase</keyword>
<evidence type="ECO:0000313" key="11">
    <source>
        <dbReference type="EMBL" id="GGC92219.1"/>
    </source>
</evidence>
<dbReference type="InterPro" id="IPR027417">
    <property type="entry name" value="P-loop_NTPase"/>
</dbReference>
<gene>
    <name evidence="11" type="primary">holA</name>
    <name evidence="11" type="ORF">GCM10007216_23730</name>
</gene>
<dbReference type="Pfam" id="PF06144">
    <property type="entry name" value="DNA_pol3_delta"/>
    <property type="match status" value="1"/>
</dbReference>
<organism evidence="11 12">
    <name type="scientific">Thalassobacillus devorans</name>
    <dbReference type="NCBI Taxonomy" id="279813"/>
    <lineage>
        <taxon>Bacteria</taxon>
        <taxon>Bacillati</taxon>
        <taxon>Bacillota</taxon>
        <taxon>Bacilli</taxon>
        <taxon>Bacillales</taxon>
        <taxon>Bacillaceae</taxon>
        <taxon>Thalassobacillus</taxon>
    </lineage>
</organism>
<evidence type="ECO:0000256" key="1">
    <source>
        <dbReference type="ARBA" id="ARBA00012417"/>
    </source>
</evidence>
<comment type="caution">
    <text evidence="11">The sequence shown here is derived from an EMBL/GenBank/DDBJ whole genome shotgun (WGS) entry which is preliminary data.</text>
</comment>
<proteinExistence type="inferred from homology"/>
<comment type="catalytic activity">
    <reaction evidence="8">
        <text>DNA(n) + a 2'-deoxyribonucleoside 5'-triphosphate = DNA(n+1) + diphosphate</text>
        <dbReference type="Rhea" id="RHEA:22508"/>
        <dbReference type="Rhea" id="RHEA-COMP:17339"/>
        <dbReference type="Rhea" id="RHEA-COMP:17340"/>
        <dbReference type="ChEBI" id="CHEBI:33019"/>
        <dbReference type="ChEBI" id="CHEBI:61560"/>
        <dbReference type="ChEBI" id="CHEBI:173112"/>
        <dbReference type="EC" id="2.7.7.7"/>
    </reaction>
</comment>
<evidence type="ECO:0000256" key="4">
    <source>
        <dbReference type="ARBA" id="ARBA00022695"/>
    </source>
</evidence>
<dbReference type="SUPFAM" id="SSF48019">
    <property type="entry name" value="post-AAA+ oligomerization domain-like"/>
    <property type="match status" value="1"/>
</dbReference>
<dbReference type="Gene3D" id="1.10.8.60">
    <property type="match status" value="1"/>
</dbReference>
<keyword evidence="6" id="KW-0239">DNA-directed DNA polymerase</keyword>
<name>A0ABQ1P6V3_9BACI</name>
<accession>A0ABQ1P6V3</accession>
<dbReference type="Gene3D" id="1.20.272.10">
    <property type="match status" value="1"/>
</dbReference>
<dbReference type="Pfam" id="PF21694">
    <property type="entry name" value="DNA_pol3_delta_C"/>
    <property type="match status" value="1"/>
</dbReference>
<dbReference type="PANTHER" id="PTHR34388:SF1">
    <property type="entry name" value="DNA POLYMERASE III SUBUNIT DELTA"/>
    <property type="match status" value="1"/>
</dbReference>
<evidence type="ECO:0000256" key="5">
    <source>
        <dbReference type="ARBA" id="ARBA00022705"/>
    </source>
</evidence>
<evidence type="ECO:0000259" key="10">
    <source>
        <dbReference type="Pfam" id="PF21694"/>
    </source>
</evidence>
<evidence type="ECO:0000256" key="6">
    <source>
        <dbReference type="ARBA" id="ARBA00022932"/>
    </source>
</evidence>
<dbReference type="EC" id="2.7.7.7" evidence="1"/>
<dbReference type="InterPro" id="IPR005790">
    <property type="entry name" value="DNA_polIII_delta"/>
</dbReference>
<evidence type="ECO:0000256" key="3">
    <source>
        <dbReference type="ARBA" id="ARBA00022679"/>
    </source>
</evidence>
<dbReference type="SUPFAM" id="SSF52540">
    <property type="entry name" value="P-loop containing nucleoside triphosphate hydrolases"/>
    <property type="match status" value="1"/>
</dbReference>
<evidence type="ECO:0000256" key="8">
    <source>
        <dbReference type="ARBA" id="ARBA00049244"/>
    </source>
</evidence>
<keyword evidence="12" id="KW-1185">Reference proteome</keyword>
<comment type="similarity">
    <text evidence="7">Belongs to the DNA polymerase HolA subunit family.</text>
</comment>
<dbReference type="InterPro" id="IPR010372">
    <property type="entry name" value="DNA_pol3_delta_N"/>
</dbReference>
<evidence type="ECO:0000256" key="7">
    <source>
        <dbReference type="ARBA" id="ARBA00034754"/>
    </source>
</evidence>
<dbReference type="Proteomes" id="UP000619534">
    <property type="component" value="Unassembled WGS sequence"/>
</dbReference>
<dbReference type="InterPro" id="IPR048466">
    <property type="entry name" value="DNA_pol3_delta-like_C"/>
</dbReference>
<protein>
    <recommendedName>
        <fullName evidence="2">DNA polymerase III subunit delta</fullName>
        <ecNumber evidence="1">2.7.7.7</ecNumber>
    </recommendedName>
</protein>
<dbReference type="RefSeq" id="WP_062446861.1">
    <property type="nucleotide sequence ID" value="NZ_CTEA01000005.1"/>
</dbReference>
<dbReference type="NCBIfam" id="TIGR01128">
    <property type="entry name" value="holA"/>
    <property type="match status" value="1"/>
</dbReference>
<reference evidence="12" key="1">
    <citation type="journal article" date="2019" name="Int. J. Syst. Evol. Microbiol.">
        <title>The Global Catalogue of Microorganisms (GCM) 10K type strain sequencing project: providing services to taxonomists for standard genome sequencing and annotation.</title>
        <authorList>
            <consortium name="The Broad Institute Genomics Platform"/>
            <consortium name="The Broad Institute Genome Sequencing Center for Infectious Disease"/>
            <person name="Wu L."/>
            <person name="Ma J."/>
        </authorList>
    </citation>
    <scope>NUCLEOTIDE SEQUENCE [LARGE SCALE GENOMIC DNA]</scope>
    <source>
        <strain evidence="12">CCM 7282</strain>
    </source>
</reference>
<feature type="domain" description="DNA polymerase III delta N-terminal" evidence="9">
    <location>
        <begin position="19"/>
        <end position="144"/>
    </location>
</feature>
<evidence type="ECO:0000313" key="12">
    <source>
        <dbReference type="Proteomes" id="UP000619534"/>
    </source>
</evidence>
<keyword evidence="3" id="KW-0808">Transferase</keyword>
<dbReference type="EMBL" id="BMCJ01000004">
    <property type="protein sequence ID" value="GGC92219.1"/>
    <property type="molecule type" value="Genomic_DNA"/>
</dbReference>
<dbReference type="InterPro" id="IPR008921">
    <property type="entry name" value="DNA_pol3_clamp-load_cplx_C"/>
</dbReference>
<evidence type="ECO:0000256" key="2">
    <source>
        <dbReference type="ARBA" id="ARBA00017703"/>
    </source>
</evidence>
<dbReference type="Gene3D" id="3.40.50.300">
    <property type="entry name" value="P-loop containing nucleotide triphosphate hydrolases"/>
    <property type="match status" value="1"/>
</dbReference>